<sequence length="122" mass="14273">MKLKNDDIYITYKKLMELIETQKENFNVKLTFSIVKLLRNLVNPYEVIEENKKIIMDKVGTINADNTDYTEDSKQEIVRQLIELGQIEQEVEDIKINLSDLKDASLSLETMNILYPFINEDA</sequence>
<evidence type="ECO:0000313" key="1">
    <source>
        <dbReference type="EMBL" id="DAE09703.1"/>
    </source>
</evidence>
<name>A0A8S5PRC3_9CAUD</name>
<reference evidence="1" key="1">
    <citation type="journal article" date="2021" name="Proc. Natl. Acad. Sci. U.S.A.">
        <title>A Catalog of Tens of Thousands of Viruses from Human Metagenomes Reveals Hidden Associations with Chronic Diseases.</title>
        <authorList>
            <person name="Tisza M.J."/>
            <person name="Buck C.B."/>
        </authorList>
    </citation>
    <scope>NUCLEOTIDE SEQUENCE</scope>
    <source>
        <strain evidence="1">CtjhW4</strain>
    </source>
</reference>
<organism evidence="1">
    <name type="scientific">Myoviridae sp. ctjhW4</name>
    <dbReference type="NCBI Taxonomy" id="2825162"/>
    <lineage>
        <taxon>Viruses</taxon>
        <taxon>Duplodnaviria</taxon>
        <taxon>Heunggongvirae</taxon>
        <taxon>Uroviricota</taxon>
        <taxon>Caudoviricetes</taxon>
    </lineage>
</organism>
<accession>A0A8S5PRC3</accession>
<protein>
    <submittedName>
        <fullName evidence="1">Uncharacterized protein</fullName>
    </submittedName>
</protein>
<dbReference type="EMBL" id="BK015491">
    <property type="protein sequence ID" value="DAE09703.1"/>
    <property type="molecule type" value="Genomic_DNA"/>
</dbReference>
<proteinExistence type="predicted"/>